<dbReference type="NCBIfam" id="TIGR00883">
    <property type="entry name" value="2A0106"/>
    <property type="match status" value="1"/>
</dbReference>
<evidence type="ECO:0000256" key="8">
    <source>
        <dbReference type="SAM" id="Phobius"/>
    </source>
</evidence>
<dbReference type="PROSITE" id="PS50850">
    <property type="entry name" value="MFS"/>
    <property type="match status" value="1"/>
</dbReference>
<feature type="transmembrane region" description="Helical" evidence="8">
    <location>
        <begin position="12"/>
        <end position="33"/>
    </location>
</feature>
<feature type="domain" description="Major facilitator superfamily (MFS) profile" evidence="9">
    <location>
        <begin position="12"/>
        <end position="424"/>
    </location>
</feature>
<dbReference type="RefSeq" id="WP_044188992.1">
    <property type="nucleotide sequence ID" value="NZ_JMCB01000006.1"/>
</dbReference>
<feature type="transmembrane region" description="Helical" evidence="8">
    <location>
        <begin position="368"/>
        <end position="389"/>
    </location>
</feature>
<keyword evidence="11" id="KW-1185">Reference proteome</keyword>
<dbReference type="OrthoDB" id="6766492at2"/>
<feature type="transmembrane region" description="Helical" evidence="8">
    <location>
        <begin position="53"/>
        <end position="73"/>
    </location>
</feature>
<proteinExistence type="predicted"/>
<dbReference type="FunFam" id="1.20.1250.20:FF:000001">
    <property type="entry name" value="Dicarboxylate MFS transporter"/>
    <property type="match status" value="1"/>
</dbReference>
<dbReference type="CDD" id="cd17369">
    <property type="entry name" value="MFS_ShiA_like"/>
    <property type="match status" value="1"/>
</dbReference>
<comment type="caution">
    <text evidence="10">The sequence shown here is derived from an EMBL/GenBank/DDBJ whole genome shotgun (WGS) entry which is preliminary data.</text>
</comment>
<evidence type="ECO:0000256" key="7">
    <source>
        <dbReference type="ARBA" id="ARBA00023136"/>
    </source>
</evidence>
<evidence type="ECO:0000256" key="1">
    <source>
        <dbReference type="ARBA" id="ARBA00004429"/>
    </source>
</evidence>
<dbReference type="PANTHER" id="PTHR43045:SF1">
    <property type="entry name" value="SHIKIMATE TRANSPORTER"/>
    <property type="match status" value="1"/>
</dbReference>
<feature type="transmembrane region" description="Helical" evidence="8">
    <location>
        <begin position="272"/>
        <end position="292"/>
    </location>
</feature>
<keyword evidence="4" id="KW-0997">Cell inner membrane</keyword>
<evidence type="ECO:0000313" key="11">
    <source>
        <dbReference type="Proteomes" id="UP000028725"/>
    </source>
</evidence>
<feature type="transmembrane region" description="Helical" evidence="8">
    <location>
        <begin position="304"/>
        <end position="323"/>
    </location>
</feature>
<gene>
    <name evidence="10" type="ORF">DB31_7565</name>
</gene>
<evidence type="ECO:0000256" key="5">
    <source>
        <dbReference type="ARBA" id="ARBA00022692"/>
    </source>
</evidence>
<dbReference type="SUPFAM" id="SSF103473">
    <property type="entry name" value="MFS general substrate transporter"/>
    <property type="match status" value="1"/>
</dbReference>
<dbReference type="PANTHER" id="PTHR43045">
    <property type="entry name" value="SHIKIMATE TRANSPORTER"/>
    <property type="match status" value="1"/>
</dbReference>
<feature type="transmembrane region" description="Helical" evidence="8">
    <location>
        <begin position="188"/>
        <end position="207"/>
    </location>
</feature>
<organism evidence="10 11">
    <name type="scientific">Hyalangium minutum</name>
    <dbReference type="NCBI Taxonomy" id="394096"/>
    <lineage>
        <taxon>Bacteria</taxon>
        <taxon>Pseudomonadati</taxon>
        <taxon>Myxococcota</taxon>
        <taxon>Myxococcia</taxon>
        <taxon>Myxococcales</taxon>
        <taxon>Cystobacterineae</taxon>
        <taxon>Archangiaceae</taxon>
        <taxon>Hyalangium</taxon>
    </lineage>
</organism>
<sequence length="445" mass="47782">MAQHSNTSILKVAVASFIGTAIEWYDFFLYGTAAALVFNKLFFPSFDPLTGTMAAFATYAVGFLARPLGGVVFGHYGDKLGRKTMLSATLMIMGAATFAVGLLPTYETIGVWAPALLVFLRILQGFGLGGEWGGAVLMAVEHAPANRRGFYGSWPQMGAPAGMLVANFVFALFSRMDDAAFLSWGWRVPFLLSALLIGTGVFIRLSVAESPVFEKRKQEAHVPGIPALEALRKYPRQVFLAMGARMAENGFFYVITTFVLTYGTERLQLPRLVILNGVLVACAVHLVAIPAFGAASDRFGRRPVYLAGAFASALMAFPFFWLLDTKEVGLIWLAISLGMIAHAAMYGPQASFFSELFGTRVRYSGASLGYQIASVFAGGLSPIIATGLLKKYNASWPVSGYLIGLAALTLVAVYFSAETFREKLTEDAAVAPEAGVGASQDRPAA</sequence>
<protein>
    <submittedName>
        <fullName evidence="10">Permeases of the major facilitator protein</fullName>
    </submittedName>
</protein>
<dbReference type="Proteomes" id="UP000028725">
    <property type="component" value="Unassembled WGS sequence"/>
</dbReference>
<dbReference type="AlphaFoldDB" id="A0A085WKW5"/>
<dbReference type="STRING" id="394096.DB31_7565"/>
<evidence type="ECO:0000259" key="9">
    <source>
        <dbReference type="PROSITE" id="PS50850"/>
    </source>
</evidence>
<evidence type="ECO:0000256" key="6">
    <source>
        <dbReference type="ARBA" id="ARBA00022989"/>
    </source>
</evidence>
<keyword evidence="7 8" id="KW-0472">Membrane</keyword>
<keyword evidence="5 8" id="KW-0812">Transmembrane</keyword>
<feature type="transmembrane region" description="Helical" evidence="8">
    <location>
        <begin position="157"/>
        <end position="176"/>
    </location>
</feature>
<dbReference type="GO" id="GO:0022857">
    <property type="term" value="F:transmembrane transporter activity"/>
    <property type="evidence" value="ECO:0007669"/>
    <property type="project" value="InterPro"/>
</dbReference>
<accession>A0A085WKW5</accession>
<keyword evidence="3" id="KW-1003">Cell membrane</keyword>
<dbReference type="InterPro" id="IPR036259">
    <property type="entry name" value="MFS_trans_sf"/>
</dbReference>
<reference evidence="10 11" key="1">
    <citation type="submission" date="2014-04" db="EMBL/GenBank/DDBJ databases">
        <title>Genome assembly of Hyalangium minutum DSM 14724.</title>
        <authorList>
            <person name="Sharma G."/>
            <person name="Subramanian S."/>
        </authorList>
    </citation>
    <scope>NUCLEOTIDE SEQUENCE [LARGE SCALE GENOMIC DNA]</scope>
    <source>
        <strain evidence="10 11">DSM 14724</strain>
    </source>
</reference>
<dbReference type="InterPro" id="IPR020846">
    <property type="entry name" value="MFS_dom"/>
</dbReference>
<dbReference type="PATRIC" id="fig|394096.3.peg.3605"/>
<keyword evidence="6 8" id="KW-1133">Transmembrane helix</keyword>
<dbReference type="GO" id="GO:0005886">
    <property type="term" value="C:plasma membrane"/>
    <property type="evidence" value="ECO:0007669"/>
    <property type="project" value="UniProtKB-SubCell"/>
</dbReference>
<comment type="subcellular location">
    <subcellularLocation>
        <location evidence="1">Cell inner membrane</location>
        <topology evidence="1">Multi-pass membrane protein</topology>
    </subcellularLocation>
</comment>
<dbReference type="Pfam" id="PF07690">
    <property type="entry name" value="MFS_1"/>
    <property type="match status" value="1"/>
</dbReference>
<evidence type="ECO:0000256" key="4">
    <source>
        <dbReference type="ARBA" id="ARBA00022519"/>
    </source>
</evidence>
<feature type="transmembrane region" description="Helical" evidence="8">
    <location>
        <begin position="85"/>
        <end position="103"/>
    </location>
</feature>
<evidence type="ECO:0000313" key="10">
    <source>
        <dbReference type="EMBL" id="KFE68328.1"/>
    </source>
</evidence>
<feature type="transmembrane region" description="Helical" evidence="8">
    <location>
        <begin position="329"/>
        <end position="347"/>
    </location>
</feature>
<dbReference type="InterPro" id="IPR011701">
    <property type="entry name" value="MFS"/>
</dbReference>
<dbReference type="InterPro" id="IPR004736">
    <property type="entry name" value="MHS_symport"/>
</dbReference>
<dbReference type="Gene3D" id="1.20.1250.20">
    <property type="entry name" value="MFS general substrate transporter like domains"/>
    <property type="match status" value="2"/>
</dbReference>
<dbReference type="EMBL" id="JMCB01000006">
    <property type="protein sequence ID" value="KFE68328.1"/>
    <property type="molecule type" value="Genomic_DNA"/>
</dbReference>
<evidence type="ECO:0000256" key="3">
    <source>
        <dbReference type="ARBA" id="ARBA00022475"/>
    </source>
</evidence>
<feature type="transmembrane region" description="Helical" evidence="8">
    <location>
        <begin position="395"/>
        <end position="415"/>
    </location>
</feature>
<name>A0A085WKW5_9BACT</name>
<evidence type="ECO:0000256" key="2">
    <source>
        <dbReference type="ARBA" id="ARBA00022448"/>
    </source>
</evidence>
<keyword evidence="2" id="KW-0813">Transport</keyword>